<sequence>MPAKPTFFRQVGAVNLLSDRDWITIISALLQDTSASSQRLANKLLRRTKHGRQIRLMRLIYNQRPRHSQMQKALKVSRRTVFRYLNGLEDYGVRFRIDERFPYRYEITHLPEGLKKLM</sequence>
<dbReference type="SUPFAM" id="SSF46785">
    <property type="entry name" value="Winged helix' DNA-binding domain"/>
    <property type="match status" value="1"/>
</dbReference>
<evidence type="ECO:0000313" key="1">
    <source>
        <dbReference type="EMBL" id="GAG17225.1"/>
    </source>
</evidence>
<gene>
    <name evidence="1" type="ORF">S01H1_46886</name>
</gene>
<organism evidence="1">
    <name type="scientific">marine sediment metagenome</name>
    <dbReference type="NCBI Taxonomy" id="412755"/>
    <lineage>
        <taxon>unclassified sequences</taxon>
        <taxon>metagenomes</taxon>
        <taxon>ecological metagenomes</taxon>
    </lineage>
</organism>
<dbReference type="AlphaFoldDB" id="X0VFZ5"/>
<proteinExistence type="predicted"/>
<name>X0VFZ5_9ZZZZ</name>
<comment type="caution">
    <text evidence="1">The sequence shown here is derived from an EMBL/GenBank/DDBJ whole genome shotgun (WGS) entry which is preliminary data.</text>
</comment>
<dbReference type="EMBL" id="BARS01030040">
    <property type="protein sequence ID" value="GAG17225.1"/>
    <property type="molecule type" value="Genomic_DNA"/>
</dbReference>
<accession>X0VFZ5</accession>
<dbReference type="InterPro" id="IPR036390">
    <property type="entry name" value="WH_DNA-bd_sf"/>
</dbReference>
<reference evidence="1" key="1">
    <citation type="journal article" date="2014" name="Front. Microbiol.">
        <title>High frequency of phylogenetically diverse reductive dehalogenase-homologous genes in deep subseafloor sedimentary metagenomes.</title>
        <authorList>
            <person name="Kawai M."/>
            <person name="Futagami T."/>
            <person name="Toyoda A."/>
            <person name="Takaki Y."/>
            <person name="Nishi S."/>
            <person name="Hori S."/>
            <person name="Arai W."/>
            <person name="Tsubouchi T."/>
            <person name="Morono Y."/>
            <person name="Uchiyama I."/>
            <person name="Ito T."/>
            <person name="Fujiyama A."/>
            <person name="Inagaki F."/>
            <person name="Takami H."/>
        </authorList>
    </citation>
    <scope>NUCLEOTIDE SEQUENCE</scope>
    <source>
        <strain evidence="1">Expedition CK06-06</strain>
    </source>
</reference>
<protein>
    <submittedName>
        <fullName evidence="1">Uncharacterized protein</fullName>
    </submittedName>
</protein>